<name>A0A3R5X1G4_9BACT</name>
<dbReference type="GO" id="GO:0006281">
    <property type="term" value="P:DNA repair"/>
    <property type="evidence" value="ECO:0007669"/>
    <property type="project" value="UniProtKB-UniRule"/>
</dbReference>
<keyword evidence="2" id="KW-0233">DNA recombination</keyword>
<dbReference type="NCBIfam" id="TIGR00621">
    <property type="entry name" value="ssb"/>
    <property type="match status" value="1"/>
</dbReference>
<dbReference type="GO" id="GO:0003697">
    <property type="term" value="F:single-stranded DNA binding"/>
    <property type="evidence" value="ECO:0007669"/>
    <property type="project" value="UniProtKB-UniRule"/>
</dbReference>
<dbReference type="SUPFAM" id="SSF50249">
    <property type="entry name" value="Nucleic acid-binding proteins"/>
    <property type="match status" value="1"/>
</dbReference>
<evidence type="ECO:0000313" key="5">
    <source>
        <dbReference type="EMBL" id="QAR32165.1"/>
    </source>
</evidence>
<evidence type="ECO:0000256" key="2">
    <source>
        <dbReference type="HAMAP-Rule" id="MF_00984"/>
    </source>
</evidence>
<sequence>MGFFNKVVLLGNCTRNPEVRYVPGRDLAVAKFGLAVNRKQKDKEETMFIDIVAFGKLGEICGEYLTKGSPVLVEGRLSQNVWEQEGQKRSKHEVIAENIQLVSSRRDKGGDYSSGSDGGFSSGGSGSSDDFSEDDIPF</sequence>
<evidence type="ECO:0000256" key="3">
    <source>
        <dbReference type="RuleBase" id="RU000524"/>
    </source>
</evidence>
<dbReference type="InterPro" id="IPR012340">
    <property type="entry name" value="NA-bd_OB-fold"/>
</dbReference>
<evidence type="ECO:0000313" key="6">
    <source>
        <dbReference type="Proteomes" id="UP000287502"/>
    </source>
</evidence>
<dbReference type="HAMAP" id="MF_00984">
    <property type="entry name" value="SSB"/>
    <property type="match status" value="1"/>
</dbReference>
<feature type="compositionally biased region" description="Gly residues" evidence="4">
    <location>
        <begin position="116"/>
        <end position="126"/>
    </location>
</feature>
<comment type="function">
    <text evidence="2">Plays an important role in DNA replication, recombination and repair. Binds to ssDNA and to an array of partner proteins to recruit them to their sites of action during DNA metabolism.</text>
</comment>
<keyword evidence="1 2" id="KW-0238">DNA-binding</keyword>
<dbReference type="GO" id="GO:0006310">
    <property type="term" value="P:DNA recombination"/>
    <property type="evidence" value="ECO:0007669"/>
    <property type="project" value="UniProtKB-UniRule"/>
</dbReference>
<dbReference type="PROSITE" id="PS50935">
    <property type="entry name" value="SSB"/>
    <property type="match status" value="1"/>
</dbReference>
<evidence type="ECO:0000256" key="4">
    <source>
        <dbReference type="SAM" id="MobiDB-lite"/>
    </source>
</evidence>
<evidence type="ECO:0000256" key="1">
    <source>
        <dbReference type="ARBA" id="ARBA00023125"/>
    </source>
</evidence>
<dbReference type="InterPro" id="IPR011344">
    <property type="entry name" value="ssDNA-bd"/>
</dbReference>
<dbReference type="InterPro" id="IPR000424">
    <property type="entry name" value="Primosome_PriB/ssb"/>
</dbReference>
<proteinExistence type="inferred from homology"/>
<comment type="subunit">
    <text evidence="2">Homotetramer.</text>
</comment>
<reference evidence="5 6" key="1">
    <citation type="submission" date="2019-01" db="EMBL/GenBank/DDBJ databases">
        <title>Geovibrio thiophilus DSM 11263, complete genome.</title>
        <authorList>
            <person name="Spring S."/>
            <person name="Bunk B."/>
            <person name="Sproer C."/>
        </authorList>
    </citation>
    <scope>NUCLEOTIDE SEQUENCE [LARGE SCALE GENOMIC DNA]</scope>
    <source>
        <strain evidence="5 6">DSM 11263</strain>
    </source>
</reference>
<keyword evidence="6" id="KW-1185">Reference proteome</keyword>
<dbReference type="EMBL" id="CP035108">
    <property type="protein sequence ID" value="QAR32165.1"/>
    <property type="molecule type" value="Genomic_DNA"/>
</dbReference>
<protein>
    <recommendedName>
        <fullName evidence="2 3">Single-stranded DNA-binding protein</fullName>
        <shortName evidence="2">SSB</shortName>
    </recommendedName>
</protein>
<dbReference type="KEGG" id="gtl:EP073_01750"/>
<dbReference type="GO" id="GO:0009295">
    <property type="term" value="C:nucleoid"/>
    <property type="evidence" value="ECO:0007669"/>
    <property type="project" value="TreeGrafter"/>
</dbReference>
<dbReference type="GO" id="GO:0006260">
    <property type="term" value="P:DNA replication"/>
    <property type="evidence" value="ECO:0007669"/>
    <property type="project" value="UniProtKB-UniRule"/>
</dbReference>
<keyword evidence="2" id="KW-0227">DNA damage</keyword>
<dbReference type="Proteomes" id="UP000287502">
    <property type="component" value="Chromosome"/>
</dbReference>
<organism evidence="5 6">
    <name type="scientific">Geovibrio thiophilus</name>
    <dbReference type="NCBI Taxonomy" id="139438"/>
    <lineage>
        <taxon>Bacteria</taxon>
        <taxon>Pseudomonadati</taxon>
        <taxon>Deferribacterota</taxon>
        <taxon>Deferribacteres</taxon>
        <taxon>Deferribacterales</taxon>
        <taxon>Geovibrionaceae</taxon>
        <taxon>Geovibrio</taxon>
    </lineage>
</organism>
<keyword evidence="2" id="KW-0234">DNA repair</keyword>
<feature type="short sequence motif" description="Important for interaction with partner proteins" evidence="2">
    <location>
        <begin position="133"/>
        <end position="138"/>
    </location>
</feature>
<dbReference type="AlphaFoldDB" id="A0A3R5X1G4"/>
<dbReference type="CDD" id="cd04496">
    <property type="entry name" value="SSB_OBF"/>
    <property type="match status" value="1"/>
</dbReference>
<accession>A0A3R5X1G4</accession>
<dbReference type="Pfam" id="PF00436">
    <property type="entry name" value="SSB"/>
    <property type="match status" value="1"/>
</dbReference>
<dbReference type="PANTHER" id="PTHR10302:SF27">
    <property type="entry name" value="SINGLE-STRANDED DNA-BINDING PROTEIN"/>
    <property type="match status" value="1"/>
</dbReference>
<comment type="caution">
    <text evidence="2">Lacks conserved residue(s) required for the propagation of feature annotation.</text>
</comment>
<dbReference type="PANTHER" id="PTHR10302">
    <property type="entry name" value="SINGLE-STRANDED DNA-BINDING PROTEIN"/>
    <property type="match status" value="1"/>
</dbReference>
<gene>
    <name evidence="5" type="primary">ssb</name>
    <name evidence="5" type="ORF">EP073_01750</name>
</gene>
<keyword evidence="2" id="KW-0235">DNA replication</keyword>
<dbReference type="RefSeq" id="WP_128465452.1">
    <property type="nucleotide sequence ID" value="NZ_CP035108.1"/>
</dbReference>
<dbReference type="OrthoDB" id="9809878at2"/>
<feature type="region of interest" description="Disordered" evidence="4">
    <location>
        <begin position="100"/>
        <end position="138"/>
    </location>
</feature>
<dbReference type="Gene3D" id="2.40.50.140">
    <property type="entry name" value="Nucleic acid-binding proteins"/>
    <property type="match status" value="1"/>
</dbReference>